<name>S7VDH6_9BACT</name>
<protein>
    <submittedName>
        <fullName evidence="1">Uncharacterized protein</fullName>
    </submittedName>
</protein>
<evidence type="ECO:0000313" key="1">
    <source>
        <dbReference type="EMBL" id="EPR67612.1"/>
    </source>
</evidence>
<sequence>MGNVNQNQPQIPFAFLPRRDSKPQKHKVILTVFWIVPPSQHSEMPR</sequence>
<organism evidence="1 2">
    <name type="scientific">Cyclobacterium qasimii M12-11B</name>
    <dbReference type="NCBI Taxonomy" id="641524"/>
    <lineage>
        <taxon>Bacteria</taxon>
        <taxon>Pseudomonadati</taxon>
        <taxon>Bacteroidota</taxon>
        <taxon>Cytophagia</taxon>
        <taxon>Cytophagales</taxon>
        <taxon>Cyclobacteriaceae</taxon>
        <taxon>Cyclobacterium</taxon>
    </lineage>
</organism>
<dbReference type="AlphaFoldDB" id="S7VDH6"/>
<dbReference type="EMBL" id="ATNM01000118">
    <property type="protein sequence ID" value="EPR67612.1"/>
    <property type="molecule type" value="Genomic_DNA"/>
</dbReference>
<comment type="caution">
    <text evidence="1">The sequence shown here is derived from an EMBL/GenBank/DDBJ whole genome shotgun (WGS) entry which is preliminary data.</text>
</comment>
<reference evidence="1 2" key="1">
    <citation type="journal article" date="2013" name="Genome Announc.">
        <title>Draft Genome Sequence of Cyclobacterium qasimii Strain M12-11BT, Isolated from Arctic Marine Sediment.</title>
        <authorList>
            <person name="Shivaji S."/>
            <person name="Ara S."/>
            <person name="Singh A."/>
            <person name="Kumar Pinnaka A."/>
        </authorList>
    </citation>
    <scope>NUCLEOTIDE SEQUENCE [LARGE SCALE GENOMIC DNA]</scope>
    <source>
        <strain evidence="1 2">M12-11B</strain>
    </source>
</reference>
<evidence type="ECO:0000313" key="2">
    <source>
        <dbReference type="Proteomes" id="UP000014974"/>
    </source>
</evidence>
<dbReference type="Proteomes" id="UP000014974">
    <property type="component" value="Unassembled WGS sequence"/>
</dbReference>
<proteinExistence type="predicted"/>
<accession>S7VDH6</accession>
<gene>
    <name evidence="1" type="ORF">ADICYQ_3400</name>
</gene>